<comment type="similarity">
    <text evidence="1">Belongs to the enoyl-CoA hydratase/isomerase family.</text>
</comment>
<dbReference type="EMBL" id="ASTJ01000041">
    <property type="protein sequence ID" value="EPC00354.1"/>
    <property type="molecule type" value="Genomic_DNA"/>
</dbReference>
<comment type="caution">
    <text evidence="2">The sequence shown here is derived from an EMBL/GenBank/DDBJ whole genome shotgun (WGS) entry which is preliminary data.</text>
</comment>
<dbReference type="GO" id="GO:0003824">
    <property type="term" value="F:catalytic activity"/>
    <property type="evidence" value="ECO:0007669"/>
    <property type="project" value="UniProtKB-ARBA"/>
</dbReference>
<protein>
    <recommendedName>
        <fullName evidence="4">Enoyl-CoA hydratase</fullName>
    </recommendedName>
</protein>
<dbReference type="InterPro" id="IPR029045">
    <property type="entry name" value="ClpP/crotonase-like_dom_sf"/>
</dbReference>
<dbReference type="CDD" id="cd06558">
    <property type="entry name" value="crotonase-like"/>
    <property type="match status" value="1"/>
</dbReference>
<dbReference type="InterPro" id="IPR014748">
    <property type="entry name" value="Enoyl-CoA_hydra_C"/>
</dbReference>
<dbReference type="PANTHER" id="PTHR43802:SF1">
    <property type="entry name" value="IP11341P-RELATED"/>
    <property type="match status" value="1"/>
</dbReference>
<proteinExistence type="inferred from homology"/>
<evidence type="ECO:0000313" key="2">
    <source>
        <dbReference type="EMBL" id="EPC00354.1"/>
    </source>
</evidence>
<evidence type="ECO:0008006" key="4">
    <source>
        <dbReference type="Google" id="ProtNLM"/>
    </source>
</evidence>
<dbReference type="STRING" id="1121939.L861_13855"/>
<sequence>MDLIHYVVQDGVAEIRLDRPEKLNAMTPAMASELYRLARCASDDDDVTAVLLTGAGPRAFCAGSDLQSLADYANAWAFRNRCEYAAAIRDIHKPVVAALKGWVLGGGAEMALAADIRVADETARLGFPEVSRGWVGGGGASQLLPRLCGYGQAMNLLLTGKTIDCYEAYRIGLCEYVVNAGEAEGTARGLCIGMTAHRSIALQSVKASVRAALSADLASGLRYENEMNTLCFAMCEHVEGLERFRSRSSDDDGHQ</sequence>
<dbReference type="Pfam" id="PF00378">
    <property type="entry name" value="ECH_1"/>
    <property type="match status" value="1"/>
</dbReference>
<dbReference type="PANTHER" id="PTHR43802">
    <property type="entry name" value="ENOYL-COA HYDRATASE"/>
    <property type="match status" value="1"/>
</dbReference>
<dbReference type="AlphaFoldDB" id="S2KY88"/>
<dbReference type="Gene3D" id="1.10.12.10">
    <property type="entry name" value="Lyase 2-enoyl-coa Hydratase, Chain A, domain 2"/>
    <property type="match status" value="1"/>
</dbReference>
<dbReference type="Proteomes" id="UP000014463">
    <property type="component" value="Unassembled WGS sequence"/>
</dbReference>
<keyword evidence="3" id="KW-1185">Reference proteome</keyword>
<gene>
    <name evidence="2" type="ORF">L861_13855</name>
</gene>
<dbReference type="InterPro" id="IPR001753">
    <property type="entry name" value="Enoyl-CoA_hydra/iso"/>
</dbReference>
<accession>S2KY88</accession>
<dbReference type="Gene3D" id="3.90.226.10">
    <property type="entry name" value="2-enoyl-CoA Hydratase, Chain A, domain 1"/>
    <property type="match status" value="1"/>
</dbReference>
<dbReference type="RefSeq" id="WP_016418622.1">
    <property type="nucleotide sequence ID" value="NZ_AUAB01000047.1"/>
</dbReference>
<evidence type="ECO:0000313" key="3">
    <source>
        <dbReference type="Proteomes" id="UP000014463"/>
    </source>
</evidence>
<dbReference type="OrthoDB" id="9775794at2"/>
<dbReference type="eggNOG" id="COG1024">
    <property type="taxonomic scope" value="Bacteria"/>
</dbReference>
<name>S2KY88_LITA3</name>
<organism evidence="2 3">
    <name type="scientific">Litchfieldella anticariensis (strain DSM 16096 / CECT 5854 / CIP 108499 / LMG 22089 / FP35)</name>
    <name type="common">Halomonas anticariensis</name>
    <dbReference type="NCBI Taxonomy" id="1121939"/>
    <lineage>
        <taxon>Bacteria</taxon>
        <taxon>Pseudomonadati</taxon>
        <taxon>Pseudomonadota</taxon>
        <taxon>Gammaproteobacteria</taxon>
        <taxon>Oceanospirillales</taxon>
        <taxon>Halomonadaceae</taxon>
        <taxon>Litchfieldella</taxon>
    </lineage>
</organism>
<dbReference type="PATRIC" id="fig|1121939.11.peg.4113"/>
<reference evidence="2 3" key="1">
    <citation type="journal article" date="2013" name="Genome Announc.">
        <title>Draft genome sequence of the moderately halophilic gammaproteobacterium Halomonas anticariensis FP35.</title>
        <authorList>
            <person name="Tahrioui A."/>
            <person name="Quesada E."/>
            <person name="Llamas I."/>
        </authorList>
    </citation>
    <scope>NUCLEOTIDE SEQUENCE [LARGE SCALE GENOMIC DNA]</scope>
    <source>
        <strain evidence="3">DSM 16096 / CECT 5854 / LMG 22089 / FP35</strain>
    </source>
</reference>
<evidence type="ECO:0000256" key="1">
    <source>
        <dbReference type="ARBA" id="ARBA00005254"/>
    </source>
</evidence>
<dbReference type="SUPFAM" id="SSF52096">
    <property type="entry name" value="ClpP/crotonase"/>
    <property type="match status" value="1"/>
</dbReference>